<dbReference type="GO" id="GO:0005516">
    <property type="term" value="F:calmodulin binding"/>
    <property type="evidence" value="ECO:0007669"/>
    <property type="project" value="UniProtKB-KW"/>
</dbReference>
<evidence type="ECO:0000256" key="12">
    <source>
        <dbReference type="SAM" id="Coils"/>
    </source>
</evidence>
<keyword evidence="10" id="KW-0539">Nucleus</keyword>
<proteinExistence type="predicted"/>
<dbReference type="SMART" id="SM00015">
    <property type="entry name" value="IQ"/>
    <property type="match status" value="8"/>
</dbReference>
<feature type="region of interest" description="Disordered" evidence="13">
    <location>
        <begin position="714"/>
        <end position="734"/>
    </location>
</feature>
<feature type="region of interest" description="Disordered" evidence="13">
    <location>
        <begin position="1824"/>
        <end position="1848"/>
    </location>
</feature>
<reference evidence="15" key="1">
    <citation type="submission" date="2022-12" db="EMBL/GenBank/DDBJ databases">
        <authorList>
            <person name="Webb A."/>
        </authorList>
    </citation>
    <scope>NUCLEOTIDE SEQUENCE</scope>
    <source>
        <strain evidence="15">Hp1</strain>
    </source>
</reference>
<evidence type="ECO:0000256" key="13">
    <source>
        <dbReference type="SAM" id="MobiDB-lite"/>
    </source>
</evidence>
<feature type="compositionally biased region" description="Basic and acidic residues" evidence="13">
    <location>
        <begin position="718"/>
        <end position="734"/>
    </location>
</feature>
<dbReference type="InterPro" id="IPR036872">
    <property type="entry name" value="CH_dom_sf"/>
</dbReference>
<evidence type="ECO:0000256" key="6">
    <source>
        <dbReference type="ARBA" id="ARBA00022737"/>
    </source>
</evidence>
<evidence type="ECO:0000256" key="2">
    <source>
        <dbReference type="ARBA" id="ARBA00004496"/>
    </source>
</evidence>
<evidence type="ECO:0000256" key="1">
    <source>
        <dbReference type="ARBA" id="ARBA00004123"/>
    </source>
</evidence>
<dbReference type="CDD" id="cd21224">
    <property type="entry name" value="CH_ASPM_rpt2"/>
    <property type="match status" value="1"/>
</dbReference>
<dbReference type="GO" id="GO:0051295">
    <property type="term" value="P:establishment of meiotic spindle localization"/>
    <property type="evidence" value="ECO:0007669"/>
    <property type="project" value="TreeGrafter"/>
</dbReference>
<keyword evidence="16" id="KW-1185">Reference proteome</keyword>
<evidence type="ECO:0000256" key="8">
    <source>
        <dbReference type="ARBA" id="ARBA00022860"/>
    </source>
</evidence>
<dbReference type="GO" id="GO:0051301">
    <property type="term" value="P:cell division"/>
    <property type="evidence" value="ECO:0007669"/>
    <property type="project" value="UniProtKB-KW"/>
</dbReference>
<evidence type="ECO:0000256" key="7">
    <source>
        <dbReference type="ARBA" id="ARBA00022776"/>
    </source>
</evidence>
<keyword evidence="6" id="KW-0677">Repeat</keyword>
<dbReference type="PANTHER" id="PTHR22706:SF1">
    <property type="entry name" value="ASSEMBLY FACTOR FOR SPINDLE MICROTUBULES"/>
    <property type="match status" value="1"/>
</dbReference>
<dbReference type="GO" id="GO:0000922">
    <property type="term" value="C:spindle pole"/>
    <property type="evidence" value="ECO:0007669"/>
    <property type="project" value="TreeGrafter"/>
</dbReference>
<dbReference type="SUPFAM" id="SSF47576">
    <property type="entry name" value="Calponin-homology domain, CH-domain"/>
    <property type="match status" value="1"/>
</dbReference>
<dbReference type="InterPro" id="IPR001715">
    <property type="entry name" value="CH_dom"/>
</dbReference>
<keyword evidence="3" id="KW-0963">Cytoplasm</keyword>
<feature type="coiled-coil region" evidence="12">
    <location>
        <begin position="1509"/>
        <end position="1536"/>
    </location>
</feature>
<dbReference type="GO" id="GO:0007051">
    <property type="term" value="P:spindle organization"/>
    <property type="evidence" value="ECO:0007669"/>
    <property type="project" value="TreeGrafter"/>
</dbReference>
<dbReference type="Gene3D" id="1.10.418.10">
    <property type="entry name" value="Calponin-like domain"/>
    <property type="match status" value="2"/>
</dbReference>
<dbReference type="GO" id="GO:0000278">
    <property type="term" value="P:mitotic cell cycle"/>
    <property type="evidence" value="ECO:0007669"/>
    <property type="project" value="TreeGrafter"/>
</dbReference>
<evidence type="ECO:0000256" key="10">
    <source>
        <dbReference type="ARBA" id="ARBA00023242"/>
    </source>
</evidence>
<keyword evidence="11" id="KW-0131">Cell cycle</keyword>
<dbReference type="InterPro" id="IPR000048">
    <property type="entry name" value="IQ_motif_EF-hand-BS"/>
</dbReference>
<dbReference type="PROSITE" id="PS50096">
    <property type="entry name" value="IQ"/>
    <property type="match status" value="2"/>
</dbReference>
<name>A0AAV0UL55_HYABA</name>
<evidence type="ECO:0000256" key="4">
    <source>
        <dbReference type="ARBA" id="ARBA00022553"/>
    </source>
</evidence>
<keyword evidence="7" id="KW-0498">Mitosis</keyword>
<feature type="compositionally biased region" description="Basic and acidic residues" evidence="13">
    <location>
        <begin position="1836"/>
        <end position="1846"/>
    </location>
</feature>
<evidence type="ECO:0000256" key="9">
    <source>
        <dbReference type="ARBA" id="ARBA00023054"/>
    </source>
</evidence>
<comment type="subcellular location">
    <subcellularLocation>
        <location evidence="2">Cytoplasm</location>
    </subcellularLocation>
    <subcellularLocation>
        <location evidence="1">Nucleus</location>
    </subcellularLocation>
</comment>
<feature type="domain" description="Calponin-homology (CH)" evidence="14">
    <location>
        <begin position="969"/>
        <end position="1092"/>
    </location>
</feature>
<dbReference type="Pfam" id="PF00307">
    <property type="entry name" value="CH"/>
    <property type="match status" value="2"/>
</dbReference>
<protein>
    <recommendedName>
        <fullName evidence="14">Calponin-homology (CH) domain-containing protein</fullName>
    </recommendedName>
</protein>
<accession>A0AAV0UL55</accession>
<evidence type="ECO:0000313" key="15">
    <source>
        <dbReference type="EMBL" id="CAI5736638.1"/>
    </source>
</evidence>
<dbReference type="CDD" id="cd21223">
    <property type="entry name" value="CH_ASPM_rpt1"/>
    <property type="match status" value="1"/>
</dbReference>
<dbReference type="Gene3D" id="1.20.5.190">
    <property type="match status" value="1"/>
</dbReference>
<keyword evidence="5" id="KW-0132">Cell division</keyword>
<keyword evidence="4" id="KW-0597">Phosphoprotein</keyword>
<dbReference type="GO" id="GO:0005737">
    <property type="term" value="C:cytoplasm"/>
    <property type="evidence" value="ECO:0007669"/>
    <property type="project" value="UniProtKB-SubCell"/>
</dbReference>
<dbReference type="Proteomes" id="UP001162031">
    <property type="component" value="Unassembled WGS sequence"/>
</dbReference>
<evidence type="ECO:0000259" key="14">
    <source>
        <dbReference type="PROSITE" id="PS50021"/>
    </source>
</evidence>
<comment type="caution">
    <text evidence="15">The sequence shown here is derived from an EMBL/GenBank/DDBJ whole genome shotgun (WGS) entry which is preliminary data.</text>
</comment>
<dbReference type="Gene3D" id="2.60.40.10">
    <property type="entry name" value="Immunoglobulins"/>
    <property type="match status" value="1"/>
</dbReference>
<keyword evidence="8" id="KW-0112">Calmodulin-binding</keyword>
<dbReference type="PANTHER" id="PTHR22706">
    <property type="entry name" value="ASSEMBLY FACTOR FOR SPINDLE MICROTUBULES"/>
    <property type="match status" value="1"/>
</dbReference>
<evidence type="ECO:0000256" key="5">
    <source>
        <dbReference type="ARBA" id="ARBA00022618"/>
    </source>
</evidence>
<dbReference type="EMBL" id="CANTFL010001315">
    <property type="protein sequence ID" value="CAI5736638.1"/>
    <property type="molecule type" value="Genomic_DNA"/>
</dbReference>
<dbReference type="PROSITE" id="PS50021">
    <property type="entry name" value="CH"/>
    <property type="match status" value="2"/>
</dbReference>
<evidence type="ECO:0000256" key="3">
    <source>
        <dbReference type="ARBA" id="ARBA00022490"/>
    </source>
</evidence>
<dbReference type="Pfam" id="PF15780">
    <property type="entry name" value="ASH"/>
    <property type="match status" value="1"/>
</dbReference>
<dbReference type="InterPro" id="IPR051185">
    <property type="entry name" value="ASPM"/>
</dbReference>
<sequence length="2075" mass="238972">MSSGRRDAPPAVNKWTSRALNSPLGAASRSAPIGANGCALVAGSTRQEPNEKENCRPSPCDPWNDVRHVPTTGSAQHEYVVDDALSLLLTDESCAPSEVLGKRQRSTERSSAAPSRAVYVENEGQEVGAALEKKRRHTAATGDAAVTQVEARALDLHGHLLGLEDGEKKVDDGTERLTIAGSSTLFVDDCSHVAQLHFGTVALGERKSRHLTLENASEVGNARVKYEGYTMIEDESTASVAVGRTKRMRFKCDLDMCVVDALKSVMLRVTFEPHSTDVGHHVTAMLKFAVNDGREMQCRATGVVTPRVPKLLRLECMRPSSKQVDTVVVAVKNRQVSSRTLSKRIGKACAISSALTLSDFEPEQEPAVKENAKVKRKRPSSVVIDFFPLQNRPKRRKSKSLTSAQKMLSPRKFVGVVKDPFVTKKLFAGSWWKQRQEIYDENWMAKQTHGFTKWMNYVLLDGSVLCPSRGDEPGNTEEHAARSKSKFDYASLRTLSQKRTESKWAQAAIALYESPSISDVLYNLQDEIGSQGLMFRADRPVYADVGLQEDLIGLLNNYHPMWLGLGLFVVLGNQVMRQEKCSLRTIFSACAAETTLSGQRGSALSQKMPRVLRRIVLKHLVKDSHVAENYRLVQKLMTPIDGSTADFHDGGNGFINTRKNVNGREYFDSLTQSFMLKFFMLVFFLDRAIEHKSHKFAHFPCLFRIAAATKTTASSKTQSDKNDKHTNSKNEDSNKAWVKDSQTLVIEFCRLFLASEGRIDKHLKRLGYTLDHKQTALDEIDLEVKNLETDLRDGVRLAKLMDALTAPTAASADQDGENSSMPKGLSTFLRVPALSRLQKVHNVEICLHFLRDKCGASILDDLRSSSRRPDKKCALAGRVRVSSSGFAGLRNKVDEKMMGNLAKDIVNGHREKTLALLWKLISCFQLQALVDAQTMRREISNVVKRMSCRARDFFDQQCENVPLLCSDEHECYGLLLEWCRAVCANYGVGVNDFSGSFADGKALCYLLHYYHPMLLSRSDILPTTADLCDRDALQMSEKVCLSNEQQHFATINNRIKLLGEVPVLMPHEYNTKNPPEEKMVVTFVCYLQSRLMDSYNEIHAASRLKRWWKSPWIRLQMHRKKNLSARTIQRFWYTSSQKRLAIRQCRKLLRAAHLVKSTVLCWIVRRHFLRICKAVVKIQALFRANRQLRVNGSLLRAVQVIQHWWRKQLKWRHAKKSQVRQRKATQRVLVKAGCATIERMWLQYLSREGARLVRQQMIADRHVAVSRIQAAWRQGRLLLAARAHRMQTWRQHHDAAQVIQAAWVTFQRHREETKRIVALQHFDMLMKEKMQQQRQMALKCKVEARAATCVQKRFRQFVSRKRDMAATRLASTFRGVKQKSRFQAKKHAAVLLQRNVRVWRRRQQLSALLQFYSMLKTYWQMKAKEEHRRVVQLQELRSKAASRAARCIQSVYRNHRFQKRSSAATKIGCVVRGWLASRWYSCLRASTCLLQENVRIWRRRKQVRALLMFQGLLLRYQRMQRDAEEQQERVRQQRLQRIQETVQYHAACRIQSTYRCYTLHKRVLAATLIQAVYRGCKQKHQYASVRASVVIMQRLARRRMMVVRFRRALYLQRASVNIQRCVRGWLSRRHRFSFYPLQAQLKRLRMLTSCWRIEYWYANRMLKYRRKRLLVVRSHWMRFRASILQKRIADANRIATCWRSCCFRSVIRARIQRRQQTADAAHCIQIWWLGLCCKWAERRRHEELQQQREMEAMALAMAKARAERIVVSWLYDKVICPNRERNFHLVAARTIQAWWRGTVVRLHHSTSEITRHRKKLSAMKLVGSAPHGQTDTSSADSHRLEVKPSAERGVQTEQLQTLGSRLDMALHMLLHGKRLQDMLFASHTIEVCTRYSRECCHKCVQLQISSTIFAAIRGLNRSRPHVELLHQLLLVLKNLTVYRRSTDKRKPTRVYAATDEEKNRLDVDLRALDTLVDLLHIHRDMHHVFVLSAEVVAYYFRVLKPLVGRNGGVQESWREAEKRLGGLQELLSRKLALHNATASFRRVNQVPEKNSANSLMRKMNPKTAVSIMQQLIVLL</sequence>
<gene>
    <name evidence="15" type="ORF">HBR001_LOCUS6890</name>
</gene>
<evidence type="ECO:0000313" key="16">
    <source>
        <dbReference type="Proteomes" id="UP001162031"/>
    </source>
</evidence>
<dbReference type="InterPro" id="IPR031549">
    <property type="entry name" value="ASH"/>
</dbReference>
<dbReference type="GO" id="GO:0005634">
    <property type="term" value="C:nucleus"/>
    <property type="evidence" value="ECO:0007669"/>
    <property type="project" value="UniProtKB-SubCell"/>
</dbReference>
<keyword evidence="9 12" id="KW-0175">Coiled coil</keyword>
<evidence type="ECO:0000256" key="11">
    <source>
        <dbReference type="ARBA" id="ARBA00023306"/>
    </source>
</evidence>
<dbReference type="InterPro" id="IPR013783">
    <property type="entry name" value="Ig-like_fold"/>
</dbReference>
<organism evidence="15 16">
    <name type="scientific">Hyaloperonospora brassicae</name>
    <name type="common">Brassica downy mildew</name>
    <name type="synonym">Peronospora brassicae</name>
    <dbReference type="NCBI Taxonomy" id="162125"/>
    <lineage>
        <taxon>Eukaryota</taxon>
        <taxon>Sar</taxon>
        <taxon>Stramenopiles</taxon>
        <taxon>Oomycota</taxon>
        <taxon>Peronosporomycetes</taxon>
        <taxon>Peronosporales</taxon>
        <taxon>Peronosporaceae</taxon>
        <taxon>Hyaloperonospora</taxon>
    </lineage>
</organism>
<feature type="domain" description="Calponin-homology (CH)" evidence="14">
    <location>
        <begin position="753"/>
        <end position="925"/>
    </location>
</feature>